<gene>
    <name evidence="2" type="ORF">CQA54_02700</name>
</gene>
<dbReference type="SUPFAM" id="SSF56747">
    <property type="entry name" value="Prim-pol domain"/>
    <property type="match status" value="1"/>
</dbReference>
<evidence type="ECO:0000259" key="1">
    <source>
        <dbReference type="Pfam" id="PF08966"/>
    </source>
</evidence>
<organism evidence="2 3">
    <name type="scientific">Helicobacter equorum</name>
    <dbReference type="NCBI Taxonomy" id="361872"/>
    <lineage>
        <taxon>Bacteria</taxon>
        <taxon>Pseudomonadati</taxon>
        <taxon>Campylobacterota</taxon>
        <taxon>Epsilonproteobacteria</taxon>
        <taxon>Campylobacterales</taxon>
        <taxon>Helicobacteraceae</taxon>
        <taxon>Helicobacter</taxon>
    </lineage>
</organism>
<feature type="domain" description="DUF1882" evidence="1">
    <location>
        <begin position="1"/>
        <end position="73"/>
    </location>
</feature>
<dbReference type="Proteomes" id="UP000256514">
    <property type="component" value="Unassembled WGS sequence"/>
</dbReference>
<protein>
    <submittedName>
        <fullName evidence="2">DUF1882 domain-containing protein</fullName>
    </submittedName>
</protein>
<dbReference type="Gene3D" id="3.90.920.20">
    <property type="entry name" value="HP0184-like"/>
    <property type="match status" value="1"/>
</dbReference>
<sequence length="180" mass="20998">MTEMDLKLIKIDTSHYYQKQTGIGQKIVYSGRILYDKFQRVDSMLSSTIIRKHWNKELTIAHSLILKGNKVENIVFDYNGRNAERFYHKAQLLLRNEGFINFTAYTTKTPGHLHLYVHKGHTELGEGKRLARTLSMKLSQTCPVEWRVFPNDDLPQNFNILALPYGIFAKERGASWSKYM</sequence>
<evidence type="ECO:0000313" key="2">
    <source>
        <dbReference type="EMBL" id="RDU67852.1"/>
    </source>
</evidence>
<keyword evidence="3" id="KW-1185">Reference proteome</keyword>
<proteinExistence type="predicted"/>
<dbReference type="RefSeq" id="WP_115570670.1">
    <property type="nucleotide sequence ID" value="NZ_NXLT01000002.1"/>
</dbReference>
<dbReference type="AlphaFoldDB" id="A0A3D8IRL7"/>
<evidence type="ECO:0000313" key="3">
    <source>
        <dbReference type="Proteomes" id="UP000256514"/>
    </source>
</evidence>
<dbReference type="OrthoDB" id="5372715at2"/>
<accession>A0A3D8IRL7</accession>
<comment type="caution">
    <text evidence="2">The sequence shown here is derived from an EMBL/GenBank/DDBJ whole genome shotgun (WGS) entry which is preliminary data.</text>
</comment>
<dbReference type="InterPro" id="IPR044919">
    <property type="entry name" value="HP0184-like_sf"/>
</dbReference>
<dbReference type="Pfam" id="PF08966">
    <property type="entry name" value="DUF1882"/>
    <property type="match status" value="1"/>
</dbReference>
<dbReference type="EMBL" id="NXLT01000002">
    <property type="protein sequence ID" value="RDU67852.1"/>
    <property type="molecule type" value="Genomic_DNA"/>
</dbReference>
<reference evidence="2 3" key="1">
    <citation type="submission" date="2018-04" db="EMBL/GenBank/DDBJ databases">
        <title>Novel Campyloabacter and Helicobacter Species and Strains.</title>
        <authorList>
            <person name="Mannion A.J."/>
            <person name="Shen Z."/>
            <person name="Fox J.G."/>
        </authorList>
    </citation>
    <scope>NUCLEOTIDE SEQUENCE [LARGE SCALE GENOMIC DNA]</scope>
    <source>
        <strain evidence="2 3">MIT 12-6600</strain>
    </source>
</reference>
<dbReference type="InterPro" id="IPR015061">
    <property type="entry name" value="DUF1882"/>
</dbReference>
<name>A0A3D8IRL7_9HELI</name>